<dbReference type="Pfam" id="PF07872">
    <property type="entry name" value="DUF1659"/>
    <property type="match status" value="1"/>
</dbReference>
<dbReference type="InterPro" id="IPR012454">
    <property type="entry name" value="DUF1659"/>
</dbReference>
<gene>
    <name evidence="2" type="ORF">SAMN02745941_01738</name>
</gene>
<evidence type="ECO:0000313" key="3">
    <source>
        <dbReference type="Proteomes" id="UP000184241"/>
    </source>
</evidence>
<name>A0A1M5XZ33_9CLOT</name>
<dbReference type="RefSeq" id="WP_021800909.1">
    <property type="nucleotide sequence ID" value="NZ_FQXU01000005.1"/>
</dbReference>
<organism evidence="2 3">
    <name type="scientific">Clostridium intestinale DSM 6191</name>
    <dbReference type="NCBI Taxonomy" id="1121320"/>
    <lineage>
        <taxon>Bacteria</taxon>
        <taxon>Bacillati</taxon>
        <taxon>Bacillota</taxon>
        <taxon>Clostridia</taxon>
        <taxon>Eubacteriales</taxon>
        <taxon>Clostridiaceae</taxon>
        <taxon>Clostridium</taxon>
    </lineage>
</organism>
<reference evidence="2 3" key="1">
    <citation type="submission" date="2016-11" db="EMBL/GenBank/DDBJ databases">
        <authorList>
            <person name="Jaros S."/>
            <person name="Januszkiewicz K."/>
            <person name="Wedrychowicz H."/>
        </authorList>
    </citation>
    <scope>NUCLEOTIDE SEQUENCE [LARGE SCALE GENOMIC DNA]</scope>
    <source>
        <strain evidence="2 3">DSM 6191</strain>
    </source>
</reference>
<proteinExistence type="predicted"/>
<feature type="domain" description="DUF1659" evidence="1">
    <location>
        <begin position="3"/>
        <end position="73"/>
    </location>
</feature>
<dbReference type="Proteomes" id="UP000184241">
    <property type="component" value="Unassembled WGS sequence"/>
</dbReference>
<protein>
    <recommendedName>
        <fullName evidence="1">DUF1659 domain-containing protein</fullName>
    </recommendedName>
</protein>
<accession>A0A1M5XZ33</accession>
<dbReference type="AlphaFoldDB" id="A0A1M5XZ33"/>
<evidence type="ECO:0000259" key="1">
    <source>
        <dbReference type="Pfam" id="PF07872"/>
    </source>
</evidence>
<evidence type="ECO:0000313" key="2">
    <source>
        <dbReference type="EMBL" id="SHI05071.1"/>
    </source>
</evidence>
<dbReference type="EMBL" id="FQXU01000005">
    <property type="protein sequence ID" value="SHI05071.1"/>
    <property type="molecule type" value="Genomic_DNA"/>
</dbReference>
<sequence>MNVNEDLQTVTLAIEIYNGTKPSGEVTYKKRSFSGIRLDAPTENILNVAKAIASVLNTQTGDYLLTKVSKISETEGE</sequence>